<dbReference type="InterPro" id="IPR001128">
    <property type="entry name" value="Cyt_P450"/>
</dbReference>
<dbReference type="Pfam" id="PF00067">
    <property type="entry name" value="p450"/>
    <property type="match status" value="1"/>
</dbReference>
<keyword evidence="4 7" id="KW-0560">Oxidoreductase</keyword>
<dbReference type="PANTHER" id="PTHR24305:SF157">
    <property type="entry name" value="N-ACETYLTRYPTOPHAN 6-HYDROXYLASE IVOC-RELATED"/>
    <property type="match status" value="1"/>
</dbReference>
<feature type="transmembrane region" description="Helical" evidence="8">
    <location>
        <begin position="20"/>
        <end position="41"/>
    </location>
</feature>
<dbReference type="CDD" id="cd11062">
    <property type="entry name" value="CYP58-like"/>
    <property type="match status" value="1"/>
</dbReference>
<dbReference type="PRINTS" id="PR00463">
    <property type="entry name" value="EP450I"/>
</dbReference>
<organism evidence="9 10">
    <name type="scientific">Lepraria finkii</name>
    <dbReference type="NCBI Taxonomy" id="1340010"/>
    <lineage>
        <taxon>Eukaryota</taxon>
        <taxon>Fungi</taxon>
        <taxon>Dikarya</taxon>
        <taxon>Ascomycota</taxon>
        <taxon>Pezizomycotina</taxon>
        <taxon>Lecanoromycetes</taxon>
        <taxon>OSLEUM clade</taxon>
        <taxon>Lecanoromycetidae</taxon>
        <taxon>Lecanorales</taxon>
        <taxon>Lecanorineae</taxon>
        <taxon>Stereocaulaceae</taxon>
        <taxon>Lepraria</taxon>
    </lineage>
</organism>
<accession>A0ABR4AY90</accession>
<keyword evidence="7" id="KW-0349">Heme</keyword>
<protein>
    <recommendedName>
        <fullName evidence="11">Cytochrome P450</fullName>
    </recommendedName>
</protein>
<dbReference type="InterPro" id="IPR050121">
    <property type="entry name" value="Cytochrome_P450_monoxygenase"/>
</dbReference>
<name>A0ABR4AY90_9LECA</name>
<keyword evidence="8" id="KW-0812">Transmembrane</keyword>
<keyword evidence="5 7" id="KW-0408">Iron</keyword>
<evidence type="ECO:0000256" key="2">
    <source>
        <dbReference type="ARBA" id="ARBA00010617"/>
    </source>
</evidence>
<evidence type="ECO:0000256" key="8">
    <source>
        <dbReference type="SAM" id="Phobius"/>
    </source>
</evidence>
<comment type="caution">
    <text evidence="9">The sequence shown here is derived from an EMBL/GenBank/DDBJ whole genome shotgun (WGS) entry which is preliminary data.</text>
</comment>
<evidence type="ECO:0008006" key="11">
    <source>
        <dbReference type="Google" id="ProtNLM"/>
    </source>
</evidence>
<evidence type="ECO:0000256" key="3">
    <source>
        <dbReference type="ARBA" id="ARBA00022723"/>
    </source>
</evidence>
<evidence type="ECO:0000256" key="7">
    <source>
        <dbReference type="RuleBase" id="RU000461"/>
    </source>
</evidence>
<keyword evidence="8" id="KW-1133">Transmembrane helix</keyword>
<sequence length="521" mass="59728">MAVMDRYEALVLSRSFTGLAILVTVGFLLYLLALGIYRLYLHPLAKFPGPKLAALTQWVETYHELKSPGGQFIWVYQKWHEQYGPIIRINPTELHIQDSEFYETLYSGTRPADKLQRLEHRFNNPTSSFATVKHETHRKRRGALNPFFSKRKIASHSPAIQQRMNRLCKRLEEQYLNTDQVLRLDDMWGCWTSDIIVDYCFERDYHFAEQTRFRAFFTDAMVGLLDPVHFVTQFPWVIKVVNCFPDSVVTAMQPGMASVINFNNEMKDQIIDIKQGLKTRDVEKSHDTVFSALLESSLPQEELSVTRLQHEAISITGAGIETTMRALSLASFHIIANPPIFQRLREELTTAIPDPENTPSWDELGRLPYLSACIDEALRLAYGTSQRIPRSAPDIAIPYKDWTIPPGAIVSMDNYAVSHDPTIFPDHMTYNPSRWLGEPKAPDGKQLSRYMVAFGRGTRSCVGMQLAYAELYIGLSTLFRRFHFELFETDRTAVDLYMDTFVPRPKPGTKGVRVLVKCAEK</sequence>
<dbReference type="SUPFAM" id="SSF48264">
    <property type="entry name" value="Cytochrome P450"/>
    <property type="match status" value="1"/>
</dbReference>
<dbReference type="InterPro" id="IPR017972">
    <property type="entry name" value="Cyt_P450_CS"/>
</dbReference>
<dbReference type="PRINTS" id="PR00385">
    <property type="entry name" value="P450"/>
</dbReference>
<reference evidence="9 10" key="1">
    <citation type="submission" date="2024-09" db="EMBL/GenBank/DDBJ databases">
        <title>Rethinking Asexuality: The Enigmatic Case of Functional Sexual Genes in Lepraria (Stereocaulaceae).</title>
        <authorList>
            <person name="Doellman M."/>
            <person name="Sun Y."/>
            <person name="Barcenas-Pena A."/>
            <person name="Lumbsch H.T."/>
            <person name="Grewe F."/>
        </authorList>
    </citation>
    <scope>NUCLEOTIDE SEQUENCE [LARGE SCALE GENOMIC DNA]</scope>
    <source>
        <strain evidence="9 10">Grewe 0041</strain>
    </source>
</reference>
<keyword evidence="3 7" id="KW-0479">Metal-binding</keyword>
<evidence type="ECO:0000256" key="4">
    <source>
        <dbReference type="ARBA" id="ARBA00023002"/>
    </source>
</evidence>
<evidence type="ECO:0000256" key="1">
    <source>
        <dbReference type="ARBA" id="ARBA00001971"/>
    </source>
</evidence>
<evidence type="ECO:0000313" key="9">
    <source>
        <dbReference type="EMBL" id="KAL2050624.1"/>
    </source>
</evidence>
<dbReference type="PANTHER" id="PTHR24305">
    <property type="entry name" value="CYTOCHROME P450"/>
    <property type="match status" value="1"/>
</dbReference>
<dbReference type="Proteomes" id="UP001590951">
    <property type="component" value="Unassembled WGS sequence"/>
</dbReference>
<evidence type="ECO:0000313" key="10">
    <source>
        <dbReference type="Proteomes" id="UP001590951"/>
    </source>
</evidence>
<comment type="cofactor">
    <cofactor evidence="1">
        <name>heme</name>
        <dbReference type="ChEBI" id="CHEBI:30413"/>
    </cofactor>
</comment>
<keyword evidence="10" id="KW-1185">Reference proteome</keyword>
<keyword evidence="8" id="KW-0472">Membrane</keyword>
<dbReference type="EMBL" id="JBHFEH010000045">
    <property type="protein sequence ID" value="KAL2050624.1"/>
    <property type="molecule type" value="Genomic_DNA"/>
</dbReference>
<evidence type="ECO:0000256" key="6">
    <source>
        <dbReference type="ARBA" id="ARBA00023033"/>
    </source>
</evidence>
<proteinExistence type="inferred from homology"/>
<dbReference type="InterPro" id="IPR036396">
    <property type="entry name" value="Cyt_P450_sf"/>
</dbReference>
<gene>
    <name evidence="9" type="ORF">ABVK25_009132</name>
</gene>
<keyword evidence="6 7" id="KW-0503">Monooxygenase</keyword>
<dbReference type="PROSITE" id="PS00086">
    <property type="entry name" value="CYTOCHROME_P450"/>
    <property type="match status" value="1"/>
</dbReference>
<dbReference type="InterPro" id="IPR002401">
    <property type="entry name" value="Cyt_P450_E_grp-I"/>
</dbReference>
<comment type="similarity">
    <text evidence="2 7">Belongs to the cytochrome P450 family.</text>
</comment>
<dbReference type="Gene3D" id="1.10.630.10">
    <property type="entry name" value="Cytochrome P450"/>
    <property type="match status" value="1"/>
</dbReference>
<evidence type="ECO:0000256" key="5">
    <source>
        <dbReference type="ARBA" id="ARBA00023004"/>
    </source>
</evidence>